<sequence length="307" mass="32875">MPMEWWYSPWALGLLGLCVGSFLNVVVHRLPKMLVRQWSTEAAEILTSHEEVAATGAVSATEAQGLANRAQALLDGLAKLPRYNLWIPRSACPACGHQLAWHENLPVLGWLRLRGRCSACATPISARYPLVELATGSLFAAIAWHVGPEPKTLLWCAFAAVLLAASFVDWETTLLPDVFTLNLMWAGLVAAALGWTLPLNDALWGVVGAALALGGISKAWKWLRGMEGMAMGDVKLLAALGAWLGWQMLLPIVLAASAIGAVVGIGMKATGALREGRYVPFGPFLAGAALVVMFAGKERVMAWLGWA</sequence>
<feature type="transmembrane region" description="Helical" evidence="10">
    <location>
        <begin position="6"/>
        <end position="27"/>
    </location>
</feature>
<dbReference type="InterPro" id="IPR050882">
    <property type="entry name" value="Prepilin_peptidase/N-MTase"/>
</dbReference>
<protein>
    <recommendedName>
        <fullName evidence="9">Prepilin leader peptidase/N-methyltransferase</fullName>
        <ecNumber evidence="9">2.1.1.-</ecNumber>
        <ecNumber evidence="9">3.4.23.43</ecNumber>
    </recommendedName>
</protein>
<keyword evidence="9" id="KW-0489">Methyltransferase</keyword>
<keyword evidence="4" id="KW-0997">Cell inner membrane</keyword>
<dbReference type="InterPro" id="IPR000045">
    <property type="entry name" value="Prepilin_IV_endopep_pep"/>
</dbReference>
<reference evidence="13 14" key="1">
    <citation type="submission" date="2019-01" db="EMBL/GenBank/DDBJ databases">
        <authorList>
            <person name="Chen W.-M."/>
        </authorList>
    </citation>
    <scope>NUCLEOTIDE SEQUENCE [LARGE SCALE GENOMIC DNA]</scope>
    <source>
        <strain evidence="13 14">CCP-18</strain>
    </source>
</reference>
<keyword evidence="9" id="KW-0808">Transferase</keyword>
<dbReference type="PANTHER" id="PTHR30487">
    <property type="entry name" value="TYPE 4 PREPILIN-LIKE PROTEINS LEADER PEPTIDE-PROCESSING ENZYME"/>
    <property type="match status" value="1"/>
</dbReference>
<evidence type="ECO:0000313" key="14">
    <source>
        <dbReference type="Proteomes" id="UP000288587"/>
    </source>
</evidence>
<comment type="caution">
    <text evidence="13">The sequence shown here is derived from an EMBL/GenBank/DDBJ whole genome shotgun (WGS) entry which is preliminary data.</text>
</comment>
<evidence type="ECO:0000256" key="8">
    <source>
        <dbReference type="RuleBase" id="RU003793"/>
    </source>
</evidence>
<dbReference type="Gene3D" id="1.20.120.1220">
    <property type="match status" value="1"/>
</dbReference>
<evidence type="ECO:0000256" key="9">
    <source>
        <dbReference type="RuleBase" id="RU003794"/>
    </source>
</evidence>
<keyword evidence="7 10" id="KW-0472">Membrane</keyword>
<feature type="transmembrane region" description="Helical" evidence="10">
    <location>
        <begin position="174"/>
        <end position="195"/>
    </location>
</feature>
<feature type="transmembrane region" description="Helical" evidence="10">
    <location>
        <begin position="202"/>
        <end position="223"/>
    </location>
</feature>
<dbReference type="EC" id="2.1.1.-" evidence="9"/>
<keyword evidence="14" id="KW-1185">Reference proteome</keyword>
<dbReference type="GO" id="GO:0004190">
    <property type="term" value="F:aspartic-type endopeptidase activity"/>
    <property type="evidence" value="ECO:0007669"/>
    <property type="project" value="UniProtKB-EC"/>
</dbReference>
<proteinExistence type="inferred from homology"/>
<dbReference type="GO" id="GO:0008168">
    <property type="term" value="F:methyltransferase activity"/>
    <property type="evidence" value="ECO:0007669"/>
    <property type="project" value="UniProtKB-KW"/>
</dbReference>
<dbReference type="Proteomes" id="UP000288587">
    <property type="component" value="Unassembled WGS sequence"/>
</dbReference>
<feature type="transmembrane region" description="Helical" evidence="10">
    <location>
        <begin position="152"/>
        <end position="168"/>
    </location>
</feature>
<dbReference type="GO" id="GO:0032259">
    <property type="term" value="P:methylation"/>
    <property type="evidence" value="ECO:0007669"/>
    <property type="project" value="UniProtKB-KW"/>
</dbReference>
<organism evidence="13 14">
    <name type="scientific">Inhella crocodyli</name>
    <dbReference type="NCBI Taxonomy" id="2499851"/>
    <lineage>
        <taxon>Bacteria</taxon>
        <taxon>Pseudomonadati</taxon>
        <taxon>Pseudomonadota</taxon>
        <taxon>Betaproteobacteria</taxon>
        <taxon>Burkholderiales</taxon>
        <taxon>Sphaerotilaceae</taxon>
        <taxon>Inhella</taxon>
    </lineage>
</organism>
<accession>A0A437LLS6</accession>
<evidence type="ECO:0000256" key="10">
    <source>
        <dbReference type="SAM" id="Phobius"/>
    </source>
</evidence>
<dbReference type="InterPro" id="IPR010627">
    <property type="entry name" value="Prepilin_pept_A24_N"/>
</dbReference>
<feature type="transmembrane region" description="Helical" evidence="10">
    <location>
        <begin position="278"/>
        <end position="296"/>
    </location>
</feature>
<keyword evidence="3" id="KW-1003">Cell membrane</keyword>
<dbReference type="EC" id="3.4.23.43" evidence="9"/>
<dbReference type="GO" id="GO:0006465">
    <property type="term" value="P:signal peptide processing"/>
    <property type="evidence" value="ECO:0007669"/>
    <property type="project" value="TreeGrafter"/>
</dbReference>
<evidence type="ECO:0000256" key="2">
    <source>
        <dbReference type="ARBA" id="ARBA00005801"/>
    </source>
</evidence>
<evidence type="ECO:0000256" key="5">
    <source>
        <dbReference type="ARBA" id="ARBA00022692"/>
    </source>
</evidence>
<keyword evidence="9" id="KW-0645">Protease</keyword>
<keyword evidence="6 10" id="KW-1133">Transmembrane helix</keyword>
<dbReference type="PANTHER" id="PTHR30487:SF0">
    <property type="entry name" value="PREPILIN LEADER PEPTIDASE_N-METHYLTRANSFERASE-RELATED"/>
    <property type="match status" value="1"/>
</dbReference>
<dbReference type="OrthoDB" id="9789291at2"/>
<feature type="transmembrane region" description="Helical" evidence="10">
    <location>
        <begin position="243"/>
        <end position="266"/>
    </location>
</feature>
<dbReference type="EMBL" id="SACM01000002">
    <property type="protein sequence ID" value="RVT86362.1"/>
    <property type="molecule type" value="Genomic_DNA"/>
</dbReference>
<dbReference type="Pfam" id="PF06750">
    <property type="entry name" value="A24_N_bact"/>
    <property type="match status" value="1"/>
</dbReference>
<dbReference type="PRINTS" id="PR00864">
    <property type="entry name" value="PREPILNPTASE"/>
</dbReference>
<keyword evidence="9" id="KW-0378">Hydrolase</keyword>
<comment type="subcellular location">
    <subcellularLocation>
        <location evidence="1">Cell inner membrane</location>
        <topology evidence="1">Multi-pass membrane protein</topology>
    </subcellularLocation>
    <subcellularLocation>
        <location evidence="9">Cell membrane</location>
        <topology evidence="9">Multi-pass membrane protein</topology>
    </subcellularLocation>
</comment>
<evidence type="ECO:0000259" key="12">
    <source>
        <dbReference type="Pfam" id="PF06750"/>
    </source>
</evidence>
<keyword evidence="9" id="KW-0511">Multifunctional enzyme</keyword>
<dbReference type="InterPro" id="IPR014032">
    <property type="entry name" value="Peptidase_A24A_bac"/>
</dbReference>
<evidence type="ECO:0000259" key="11">
    <source>
        <dbReference type="Pfam" id="PF01478"/>
    </source>
</evidence>
<keyword evidence="5 9" id="KW-0812">Transmembrane</keyword>
<dbReference type="RefSeq" id="WP_127682857.1">
    <property type="nucleotide sequence ID" value="NZ_SACM01000002.1"/>
</dbReference>
<comment type="similarity">
    <text evidence="2 8">Belongs to the peptidase A24 family.</text>
</comment>
<evidence type="ECO:0000256" key="7">
    <source>
        <dbReference type="ARBA" id="ARBA00023136"/>
    </source>
</evidence>
<gene>
    <name evidence="13" type="ORF">EOD73_10080</name>
</gene>
<comment type="function">
    <text evidence="9">Plays an essential role in type IV pili and type II pseudopili formation by proteolytically removing the leader sequence from substrate proteins and subsequently monomethylating the alpha-amino group of the newly exposed N-terminal phenylalanine.</text>
</comment>
<dbReference type="GO" id="GO:0005886">
    <property type="term" value="C:plasma membrane"/>
    <property type="evidence" value="ECO:0007669"/>
    <property type="project" value="UniProtKB-SubCell"/>
</dbReference>
<evidence type="ECO:0000256" key="1">
    <source>
        <dbReference type="ARBA" id="ARBA00004429"/>
    </source>
</evidence>
<dbReference type="Pfam" id="PF01478">
    <property type="entry name" value="Peptidase_A24"/>
    <property type="match status" value="1"/>
</dbReference>
<comment type="catalytic activity">
    <reaction evidence="9">
        <text>Typically cleaves a -Gly-|-Phe- bond to release an N-terminal, basic peptide of 5-8 residues from type IV prepilin, and then N-methylates the new N-terminal amino group, the methyl donor being S-adenosyl-L-methionine.</text>
        <dbReference type="EC" id="3.4.23.43"/>
    </reaction>
</comment>
<evidence type="ECO:0000256" key="4">
    <source>
        <dbReference type="ARBA" id="ARBA00022519"/>
    </source>
</evidence>
<evidence type="ECO:0000256" key="6">
    <source>
        <dbReference type="ARBA" id="ARBA00022989"/>
    </source>
</evidence>
<feature type="domain" description="Prepilin peptidase A24 N-terminal" evidence="12">
    <location>
        <begin position="14"/>
        <end position="145"/>
    </location>
</feature>
<dbReference type="AlphaFoldDB" id="A0A437LLS6"/>
<evidence type="ECO:0000313" key="13">
    <source>
        <dbReference type="EMBL" id="RVT86362.1"/>
    </source>
</evidence>
<evidence type="ECO:0000256" key="3">
    <source>
        <dbReference type="ARBA" id="ARBA00022475"/>
    </source>
</evidence>
<feature type="domain" description="Prepilin type IV endopeptidase peptidase" evidence="11">
    <location>
        <begin position="156"/>
        <end position="265"/>
    </location>
</feature>
<name>A0A437LLS6_9BURK</name>